<keyword evidence="1" id="KW-0812">Transmembrane</keyword>
<dbReference type="OrthoDB" id="7025534at2"/>
<feature type="transmembrane region" description="Helical" evidence="1">
    <location>
        <begin position="101"/>
        <end position="117"/>
    </location>
</feature>
<gene>
    <name evidence="3" type="ORF">DNK06_10325</name>
</gene>
<dbReference type="Pfam" id="PF07331">
    <property type="entry name" value="TctB"/>
    <property type="match status" value="1"/>
</dbReference>
<organism evidence="3 4">
    <name type="scientific">Phytopseudomonas daroniae</name>
    <dbReference type="NCBI Taxonomy" id="2487519"/>
    <lineage>
        <taxon>Bacteria</taxon>
        <taxon>Pseudomonadati</taxon>
        <taxon>Pseudomonadota</taxon>
        <taxon>Gammaproteobacteria</taxon>
        <taxon>Pseudomonadales</taxon>
        <taxon>Pseudomonadaceae</taxon>
        <taxon>Phytopseudomonas</taxon>
    </lineage>
</organism>
<reference evidence="3 4" key="1">
    <citation type="submission" date="2018-06" db="EMBL/GenBank/DDBJ databases">
        <title>Three novel Pseudomonas species isolated from symptomatic oak.</title>
        <authorList>
            <person name="Bueno-Gonzalez V."/>
            <person name="Brady C."/>
        </authorList>
    </citation>
    <scope>NUCLEOTIDE SEQUENCE [LARGE SCALE GENOMIC DNA]</scope>
    <source>
        <strain evidence="3 4">P9A</strain>
    </source>
</reference>
<evidence type="ECO:0000256" key="1">
    <source>
        <dbReference type="SAM" id="Phobius"/>
    </source>
</evidence>
<feature type="domain" description="DUF1468" evidence="2">
    <location>
        <begin position="5"/>
        <end position="147"/>
    </location>
</feature>
<dbReference type="InterPro" id="IPR009936">
    <property type="entry name" value="DUF1468"/>
</dbReference>
<keyword evidence="1" id="KW-1133">Transmembrane helix</keyword>
<comment type="caution">
    <text evidence="3">The sequence shown here is derived from an EMBL/GenBank/DDBJ whole genome shotgun (WGS) entry which is preliminary data.</text>
</comment>
<feature type="transmembrane region" description="Helical" evidence="1">
    <location>
        <begin position="37"/>
        <end position="55"/>
    </location>
</feature>
<keyword evidence="4" id="KW-1185">Reference proteome</keyword>
<evidence type="ECO:0000313" key="4">
    <source>
        <dbReference type="Proteomes" id="UP000292302"/>
    </source>
</evidence>
<name>A0A4Q9QLP2_9GAMM</name>
<dbReference type="EMBL" id="QJUI01000008">
    <property type="protein sequence ID" value="TBU80167.1"/>
    <property type="molecule type" value="Genomic_DNA"/>
</dbReference>
<evidence type="ECO:0000313" key="3">
    <source>
        <dbReference type="EMBL" id="TBU80167.1"/>
    </source>
</evidence>
<feature type="transmembrane region" description="Helical" evidence="1">
    <location>
        <begin position="124"/>
        <end position="142"/>
    </location>
</feature>
<protein>
    <submittedName>
        <fullName evidence="3">Tripartite tricarboxylate transporter TctB family protein</fullName>
    </submittedName>
</protein>
<proteinExistence type="predicted"/>
<evidence type="ECO:0000259" key="2">
    <source>
        <dbReference type="Pfam" id="PF07331"/>
    </source>
</evidence>
<accession>A0A4Q9QLP2</accession>
<dbReference type="Proteomes" id="UP000292302">
    <property type="component" value="Unassembled WGS sequence"/>
</dbReference>
<dbReference type="AlphaFoldDB" id="A0A4Q9QLP2"/>
<sequence length="156" mass="17104">MYQRIFGAILLAICIGLVVVAWGYQAPFSYEPVGPRAYPLLLLVLIIAGALYLLFKPASISLAPVPGHDEEVPLDRPMLIKVCACVGLLLVYAALFERLGFVLSTTLFGFFIARLYGARWWQCAVIGVVASIGLYLLFDYALDVPLPLGVLELLEN</sequence>
<keyword evidence="1" id="KW-0472">Membrane</keyword>
<feature type="transmembrane region" description="Helical" evidence="1">
    <location>
        <begin position="78"/>
        <end position="95"/>
    </location>
</feature>
<dbReference type="RefSeq" id="WP_131179952.1">
    <property type="nucleotide sequence ID" value="NZ_QJUI01000008.1"/>
</dbReference>
<feature type="transmembrane region" description="Helical" evidence="1">
    <location>
        <begin position="5"/>
        <end position="25"/>
    </location>
</feature>